<evidence type="ECO:0000313" key="2">
    <source>
        <dbReference type="EMBL" id="EED96556.1"/>
    </source>
</evidence>
<keyword evidence="3" id="KW-1185">Reference proteome</keyword>
<dbReference type="InterPro" id="IPR013083">
    <property type="entry name" value="Znf_RING/FYVE/PHD"/>
</dbReference>
<feature type="region of interest" description="Disordered" evidence="1">
    <location>
        <begin position="283"/>
        <end position="305"/>
    </location>
</feature>
<dbReference type="KEGG" id="tps:THAPSDRAFT_20935"/>
<sequence>MEKQKDETTKDSFGEERSKDSTGISTDDPVVQILTRLDGPSYRKAVSQDAKTINENYLLPINFPWQNCQRLPKKFLKTMPRDIDELHVITHCEDQLHAPFGDFNGPFGQGRYENGQSRGNYHSSPELSQLTDPLSQKLGCDIVAAARRSEDPGVIELNVQLPFPSSTGKESDPAHEGNQKSVMWADSERAETLAHLPFNWGKQKRDAAASSLVTQPDGYSSQNTAPVAADTDASTKEVLDSSELEFQKINCGQSKAREQQQLAMTCMRKWKISSKVDGVSTRSTLFPSSVDGDKKSSDKSKRSVVRPMLSSAILPSDIQTGQSVSTDEACELDEEGLAYSLGSYDCRYTEMLLTPKKDGGSRAKRIEVGRTRLIWTSLAKGDDPSASNSRNRINFNSLITGHRVDPARSKRPRDVKVGVRVNGALVMEEALEVVPVVASGSARKRKVSTRQSEVDISATKFTVECPTSRTEEEIEAAFHFSTTAIKAKRSLSPVRRIKAKGTVNGAIVYLDVNAQSLAPNQISRNDIIASLLKVNQKKQKKLKRNAPIDSHDAELEDNYVAGIGSLLKNFAPPRFSCLPLEDGLLRIVCMSAGKMNGLAVHQVIREVSAAGGEKCSICWTDEGKDNEGVQECVECGLLAHTNCCLDKGEFGETSKKDTSGDTAGSSEDQKQRWRCSVCCHHTEKPRRIARLPARFSNEEKEQINHITTEEEEAVRSKNIPGPRCSLCPHRGGAMSRLRSANDNILVPPQWNHEVCRVWCGADFPNKKELEGHDQYPKVLSNVCALCGTGGVRRGEVAGLTKCAARGCFVAFHPMCALLASKASTSANDEQQAVKTRKTRLSFEQVVEEKKLEDDRNFLDDKKLCNEYTLQLVQLKRKEGSALFGEEDESEKTTILPVAFCGLHNPKREDSFYGCLPGGGVTN</sequence>
<dbReference type="OMA" id="LRTICIM"/>
<dbReference type="Proteomes" id="UP000001449">
    <property type="component" value="Chromosome 1"/>
</dbReference>
<feature type="region of interest" description="Disordered" evidence="1">
    <location>
        <begin position="207"/>
        <end position="235"/>
    </location>
</feature>
<dbReference type="HOGENOM" id="CLU_353943_0_0_1"/>
<gene>
    <name evidence="2" type="ORF">THAPSDRAFT_20935</name>
</gene>
<organism evidence="2 3">
    <name type="scientific">Thalassiosira pseudonana</name>
    <name type="common">Marine diatom</name>
    <name type="synonym">Cyclotella nana</name>
    <dbReference type="NCBI Taxonomy" id="35128"/>
    <lineage>
        <taxon>Eukaryota</taxon>
        <taxon>Sar</taxon>
        <taxon>Stramenopiles</taxon>
        <taxon>Ochrophyta</taxon>
        <taxon>Bacillariophyta</taxon>
        <taxon>Coscinodiscophyceae</taxon>
        <taxon>Thalassiosirophycidae</taxon>
        <taxon>Thalassiosirales</taxon>
        <taxon>Thalassiosiraceae</taxon>
        <taxon>Thalassiosira</taxon>
    </lineage>
</organism>
<dbReference type="Gene3D" id="3.30.40.10">
    <property type="entry name" value="Zinc/RING finger domain, C3HC4 (zinc finger)"/>
    <property type="match status" value="1"/>
</dbReference>
<protein>
    <recommendedName>
        <fullName evidence="4">PHD-type domain-containing protein</fullName>
    </recommendedName>
</protein>
<feature type="compositionally biased region" description="Polar residues" evidence="1">
    <location>
        <begin position="211"/>
        <end position="225"/>
    </location>
</feature>
<dbReference type="Pfam" id="PF13832">
    <property type="entry name" value="zf-HC5HC2H_2"/>
    <property type="match status" value="1"/>
</dbReference>
<dbReference type="STRING" id="35128.B8BRK4"/>
<dbReference type="GeneID" id="7446801"/>
<feature type="compositionally biased region" description="Polar residues" evidence="1">
    <location>
        <begin position="114"/>
        <end position="130"/>
    </location>
</feature>
<evidence type="ECO:0008006" key="4">
    <source>
        <dbReference type="Google" id="ProtNLM"/>
    </source>
</evidence>
<dbReference type="AlphaFoldDB" id="B8BRK4"/>
<feature type="compositionally biased region" description="Basic and acidic residues" evidence="1">
    <location>
        <begin position="291"/>
        <end position="301"/>
    </location>
</feature>
<dbReference type="RefSeq" id="XP_002286915.1">
    <property type="nucleotide sequence ID" value="XM_002286879.1"/>
</dbReference>
<feature type="region of interest" description="Disordered" evidence="1">
    <location>
        <begin position="1"/>
        <end position="27"/>
    </location>
</feature>
<reference evidence="2 3" key="2">
    <citation type="journal article" date="2008" name="Nature">
        <title>The Phaeodactylum genome reveals the evolutionary history of diatom genomes.</title>
        <authorList>
            <person name="Bowler C."/>
            <person name="Allen A.E."/>
            <person name="Badger J.H."/>
            <person name="Grimwood J."/>
            <person name="Jabbari K."/>
            <person name="Kuo A."/>
            <person name="Maheswari U."/>
            <person name="Martens C."/>
            <person name="Maumus F."/>
            <person name="Otillar R.P."/>
            <person name="Rayko E."/>
            <person name="Salamov A."/>
            <person name="Vandepoele K."/>
            <person name="Beszteri B."/>
            <person name="Gruber A."/>
            <person name="Heijde M."/>
            <person name="Katinka M."/>
            <person name="Mock T."/>
            <person name="Valentin K."/>
            <person name="Verret F."/>
            <person name="Berges J.A."/>
            <person name="Brownlee C."/>
            <person name="Cadoret J.P."/>
            <person name="Chiovitti A."/>
            <person name="Choi C.J."/>
            <person name="Coesel S."/>
            <person name="De Martino A."/>
            <person name="Detter J.C."/>
            <person name="Durkin C."/>
            <person name="Falciatore A."/>
            <person name="Fournet J."/>
            <person name="Haruta M."/>
            <person name="Huysman M.J."/>
            <person name="Jenkins B.D."/>
            <person name="Jiroutova K."/>
            <person name="Jorgensen R.E."/>
            <person name="Joubert Y."/>
            <person name="Kaplan A."/>
            <person name="Kroger N."/>
            <person name="Kroth P.G."/>
            <person name="La Roche J."/>
            <person name="Lindquist E."/>
            <person name="Lommer M."/>
            <person name="Martin-Jezequel V."/>
            <person name="Lopez P.J."/>
            <person name="Lucas S."/>
            <person name="Mangogna M."/>
            <person name="McGinnis K."/>
            <person name="Medlin L.K."/>
            <person name="Montsant A."/>
            <person name="Oudot-Le Secq M.P."/>
            <person name="Napoli C."/>
            <person name="Obornik M."/>
            <person name="Parker M.S."/>
            <person name="Petit J.L."/>
            <person name="Porcel B.M."/>
            <person name="Poulsen N."/>
            <person name="Robison M."/>
            <person name="Rychlewski L."/>
            <person name="Rynearson T.A."/>
            <person name="Schmutz J."/>
            <person name="Shapiro H."/>
            <person name="Siaut M."/>
            <person name="Stanley M."/>
            <person name="Sussman M.R."/>
            <person name="Taylor A.R."/>
            <person name="Vardi A."/>
            <person name="von Dassow P."/>
            <person name="Vyverman W."/>
            <person name="Willis A."/>
            <person name="Wyrwicz L.S."/>
            <person name="Rokhsar D.S."/>
            <person name="Weissenbach J."/>
            <person name="Armbrust E.V."/>
            <person name="Green B.R."/>
            <person name="Van de Peer Y."/>
            <person name="Grigoriev I.V."/>
        </authorList>
    </citation>
    <scope>NUCLEOTIDE SEQUENCE [LARGE SCALE GENOMIC DNA]</scope>
    <source>
        <strain evidence="2 3">CCMP1335</strain>
    </source>
</reference>
<dbReference type="EMBL" id="CM000638">
    <property type="protein sequence ID" value="EED96556.1"/>
    <property type="molecule type" value="Genomic_DNA"/>
</dbReference>
<accession>B8BRK4</accession>
<evidence type="ECO:0000256" key="1">
    <source>
        <dbReference type="SAM" id="MobiDB-lite"/>
    </source>
</evidence>
<feature type="region of interest" description="Disordered" evidence="1">
    <location>
        <begin position="105"/>
        <end position="130"/>
    </location>
</feature>
<feature type="compositionally biased region" description="Basic and acidic residues" evidence="1">
    <location>
        <begin position="1"/>
        <end position="20"/>
    </location>
</feature>
<dbReference type="InParanoid" id="B8BRK4"/>
<proteinExistence type="predicted"/>
<name>B8BRK4_THAPS</name>
<dbReference type="PaxDb" id="35128-Thaps20935"/>
<evidence type="ECO:0000313" key="3">
    <source>
        <dbReference type="Proteomes" id="UP000001449"/>
    </source>
</evidence>
<reference evidence="2 3" key="1">
    <citation type="journal article" date="2004" name="Science">
        <title>The genome of the diatom Thalassiosira pseudonana: ecology, evolution, and metabolism.</title>
        <authorList>
            <person name="Armbrust E.V."/>
            <person name="Berges J.A."/>
            <person name="Bowler C."/>
            <person name="Green B.R."/>
            <person name="Martinez D."/>
            <person name="Putnam N.H."/>
            <person name="Zhou S."/>
            <person name="Allen A.E."/>
            <person name="Apt K.E."/>
            <person name="Bechner M."/>
            <person name="Brzezinski M.A."/>
            <person name="Chaal B.K."/>
            <person name="Chiovitti A."/>
            <person name="Davis A.K."/>
            <person name="Demarest M.S."/>
            <person name="Detter J.C."/>
            <person name="Glavina T."/>
            <person name="Goodstein D."/>
            <person name="Hadi M.Z."/>
            <person name="Hellsten U."/>
            <person name="Hildebrand M."/>
            <person name="Jenkins B.D."/>
            <person name="Jurka J."/>
            <person name="Kapitonov V.V."/>
            <person name="Kroger N."/>
            <person name="Lau W.W."/>
            <person name="Lane T.W."/>
            <person name="Larimer F.W."/>
            <person name="Lippmeier J.C."/>
            <person name="Lucas S."/>
            <person name="Medina M."/>
            <person name="Montsant A."/>
            <person name="Obornik M."/>
            <person name="Parker M.S."/>
            <person name="Palenik B."/>
            <person name="Pazour G.J."/>
            <person name="Richardson P.M."/>
            <person name="Rynearson T.A."/>
            <person name="Saito M.A."/>
            <person name="Schwartz D.C."/>
            <person name="Thamatrakoln K."/>
            <person name="Valentin K."/>
            <person name="Vardi A."/>
            <person name="Wilkerson F.P."/>
            <person name="Rokhsar D.S."/>
        </authorList>
    </citation>
    <scope>NUCLEOTIDE SEQUENCE [LARGE SCALE GENOMIC DNA]</scope>
    <source>
        <strain evidence="2 3">CCMP1335</strain>
    </source>
</reference>